<evidence type="ECO:0000256" key="8">
    <source>
        <dbReference type="ARBA" id="ARBA00022824"/>
    </source>
</evidence>
<evidence type="ECO:0000256" key="13">
    <source>
        <dbReference type="ARBA" id="ARBA00023274"/>
    </source>
</evidence>
<evidence type="ECO:0000256" key="2">
    <source>
        <dbReference type="ARBA" id="ARBA00004324"/>
    </source>
</evidence>
<name>A0A4Y7NGI0_9CRUS</name>
<dbReference type="SMART" id="SM00962">
    <property type="entry name" value="SRP54"/>
    <property type="match status" value="1"/>
</dbReference>
<keyword evidence="13 16" id="KW-0687">Ribonucleoprotein</keyword>
<comment type="domain">
    <text evidence="16">The M domain binds the 7SL RNA in presence of SRP19 and binds the signal sequence of presecretory proteins.</text>
</comment>
<keyword evidence="11 16" id="KW-0733">Signal recognition particle</keyword>
<dbReference type="NCBIfam" id="TIGR01425">
    <property type="entry name" value="SRP54_euk"/>
    <property type="match status" value="1"/>
</dbReference>
<dbReference type="Pfam" id="PF02881">
    <property type="entry name" value="SRP54_N"/>
    <property type="match status" value="1"/>
</dbReference>
<dbReference type="SMART" id="SM00963">
    <property type="entry name" value="SRP54_N"/>
    <property type="match status" value="1"/>
</dbReference>
<evidence type="ECO:0000256" key="6">
    <source>
        <dbReference type="ARBA" id="ARBA00022741"/>
    </source>
</evidence>
<proteinExistence type="evidence at transcript level"/>
<keyword evidence="6 16" id="KW-0547">Nucleotide-binding</keyword>
<evidence type="ECO:0000256" key="9">
    <source>
        <dbReference type="ARBA" id="ARBA00022884"/>
    </source>
</evidence>
<dbReference type="SUPFAM" id="SSF47446">
    <property type="entry name" value="Signal peptide-binding domain"/>
    <property type="match status" value="1"/>
</dbReference>
<comment type="subcellular location">
    <subcellularLocation>
        <location evidence="3 16">Cytoplasm</location>
    </subcellularLocation>
    <subcellularLocation>
        <location evidence="1">Endoplasmic reticulum</location>
    </subcellularLocation>
    <subcellularLocation>
        <location evidence="2">Nucleus speckle</location>
    </subcellularLocation>
</comment>
<dbReference type="PANTHER" id="PTHR11564">
    <property type="entry name" value="SIGNAL RECOGNITION PARTICLE 54K PROTEIN SRP54"/>
    <property type="match status" value="1"/>
</dbReference>
<dbReference type="CDD" id="cd17875">
    <property type="entry name" value="SRP54_G"/>
    <property type="match status" value="1"/>
</dbReference>
<dbReference type="Pfam" id="PF00448">
    <property type="entry name" value="SRP54"/>
    <property type="match status" value="1"/>
</dbReference>
<dbReference type="InterPro" id="IPR003593">
    <property type="entry name" value="AAA+_ATPase"/>
</dbReference>
<dbReference type="Gene3D" id="1.10.260.30">
    <property type="entry name" value="Signal recognition particle, SRP54 subunit, M-domain"/>
    <property type="match status" value="1"/>
</dbReference>
<comment type="function">
    <text evidence="14">Component of the signal recognition particle (SRP) complex, a ribonucleoprotein complex that mediates the cotranslational targeting of secretory and membrane proteins to the endoplasmic reticulum (ER). As part of the SRP complex, associates with the SRP receptor (SR) component SRPRA to target secretory proteins to the endoplasmic reticulum membrane. Binds to the signal sequence of presecretory proteins when they emerge from the ribosomes. Displays basal GTPase activity, and stimulates reciprocal GTPase activation of the SR subunit SRPRA. Forms a guanosine 5'-triphosphate (GTP)-dependent complex with the SR subunit SRPRA. SR compaction and GTPase mediated rearrangement of SR drive SRP-mediated cotranslational protein translocation into the ER. Requires the presence of SRP9/SRP14 and/or SRP19 to stably interact with RNA. Plays a role in proliferation and differentiation of granulocytic cells, neutrophils migration capacity and exocrine pancreas development.</text>
</comment>
<dbReference type="SUPFAM" id="SSF52540">
    <property type="entry name" value="P-loop containing nucleoside triphosphate hydrolases"/>
    <property type="match status" value="1"/>
</dbReference>
<gene>
    <name evidence="18" type="primary">EOG090X03VW</name>
</gene>
<evidence type="ECO:0000256" key="7">
    <source>
        <dbReference type="ARBA" id="ARBA00022801"/>
    </source>
</evidence>
<dbReference type="HAMAP" id="MF_00306">
    <property type="entry name" value="SRP54"/>
    <property type="match status" value="1"/>
</dbReference>
<dbReference type="SMART" id="SM00382">
    <property type="entry name" value="AAA"/>
    <property type="match status" value="1"/>
</dbReference>
<keyword evidence="12" id="KW-0539">Nucleus</keyword>
<dbReference type="GO" id="GO:0005525">
    <property type="term" value="F:GTP binding"/>
    <property type="evidence" value="ECO:0007669"/>
    <property type="project" value="UniProtKB-UniRule"/>
</dbReference>
<evidence type="ECO:0000256" key="16">
    <source>
        <dbReference type="RuleBase" id="RU364034"/>
    </source>
</evidence>
<evidence type="ECO:0000256" key="12">
    <source>
        <dbReference type="ARBA" id="ARBA00023242"/>
    </source>
</evidence>
<dbReference type="Pfam" id="PF02978">
    <property type="entry name" value="SRP_SPB"/>
    <property type="match status" value="1"/>
</dbReference>
<organism evidence="18">
    <name type="scientific">Megafenestra aurita</name>
    <dbReference type="NCBI Taxonomy" id="2291010"/>
    <lineage>
        <taxon>Eukaryota</taxon>
        <taxon>Metazoa</taxon>
        <taxon>Ecdysozoa</taxon>
        <taxon>Arthropoda</taxon>
        <taxon>Crustacea</taxon>
        <taxon>Branchiopoda</taxon>
        <taxon>Diplostraca</taxon>
        <taxon>Cladocera</taxon>
        <taxon>Anomopoda</taxon>
        <taxon>Daphniidae</taxon>
        <taxon>Megafenestra</taxon>
    </lineage>
</organism>
<dbReference type="Gene3D" id="1.20.120.140">
    <property type="entry name" value="Signal recognition particle SRP54, nucleotide-binding domain"/>
    <property type="match status" value="1"/>
</dbReference>
<dbReference type="FunFam" id="1.10.260.30:FF:000002">
    <property type="entry name" value="Signal recognition particle 54 kDa protein"/>
    <property type="match status" value="1"/>
</dbReference>
<evidence type="ECO:0000256" key="14">
    <source>
        <dbReference type="ARBA" id="ARBA00045747"/>
    </source>
</evidence>
<dbReference type="InterPro" id="IPR027417">
    <property type="entry name" value="P-loop_NTPase"/>
</dbReference>
<protein>
    <recommendedName>
        <fullName evidence="16">Signal recognition particle 54 kDa protein</fullName>
    </recommendedName>
</protein>
<accession>A0A4Y7NGI0</accession>
<evidence type="ECO:0000256" key="11">
    <source>
        <dbReference type="ARBA" id="ARBA00023135"/>
    </source>
</evidence>
<dbReference type="InterPro" id="IPR036891">
    <property type="entry name" value="Signal_recog_part_SRP54_M_sf"/>
</dbReference>
<dbReference type="InterPro" id="IPR000897">
    <property type="entry name" value="SRP54_GTPase_dom"/>
</dbReference>
<dbReference type="GO" id="GO:0005786">
    <property type="term" value="C:signal recognition particle, endoplasmic reticulum targeting"/>
    <property type="evidence" value="ECO:0007669"/>
    <property type="project" value="UniProtKB-UniRule"/>
</dbReference>
<comment type="catalytic activity">
    <reaction evidence="15">
        <text>GTP + H2O = GDP + phosphate + H(+)</text>
        <dbReference type="Rhea" id="RHEA:19669"/>
        <dbReference type="ChEBI" id="CHEBI:15377"/>
        <dbReference type="ChEBI" id="CHEBI:15378"/>
        <dbReference type="ChEBI" id="CHEBI:37565"/>
        <dbReference type="ChEBI" id="CHEBI:43474"/>
        <dbReference type="ChEBI" id="CHEBI:58189"/>
        <dbReference type="EC" id="3.6.5.4"/>
    </reaction>
    <physiologicalReaction direction="left-to-right" evidence="15">
        <dbReference type="Rhea" id="RHEA:19670"/>
    </physiologicalReaction>
</comment>
<dbReference type="GO" id="GO:0005829">
    <property type="term" value="C:cytosol"/>
    <property type="evidence" value="ECO:0007669"/>
    <property type="project" value="TreeGrafter"/>
</dbReference>
<dbReference type="InterPro" id="IPR004125">
    <property type="entry name" value="Signal_recog_particle_SRP54_M"/>
</dbReference>
<evidence type="ECO:0000256" key="4">
    <source>
        <dbReference type="ARBA" id="ARBA00005450"/>
    </source>
</evidence>
<keyword evidence="8" id="KW-0256">Endoplasmic reticulum</keyword>
<keyword evidence="9 16" id="KW-0694">RNA-binding</keyword>
<evidence type="ECO:0000256" key="5">
    <source>
        <dbReference type="ARBA" id="ARBA00022490"/>
    </source>
</evidence>
<evidence type="ECO:0000259" key="17">
    <source>
        <dbReference type="PROSITE" id="PS00300"/>
    </source>
</evidence>
<dbReference type="GO" id="GO:0006616">
    <property type="term" value="P:SRP-dependent cotranslational protein targeting to membrane, translocation"/>
    <property type="evidence" value="ECO:0007669"/>
    <property type="project" value="TreeGrafter"/>
</dbReference>
<dbReference type="FunFam" id="1.20.120.140:FF:000003">
    <property type="entry name" value="Signal recognition particle 54 kDa protein"/>
    <property type="match status" value="1"/>
</dbReference>
<dbReference type="EMBL" id="LR022691">
    <property type="protein sequence ID" value="SVE92310.1"/>
    <property type="molecule type" value="mRNA"/>
</dbReference>
<evidence type="ECO:0000256" key="10">
    <source>
        <dbReference type="ARBA" id="ARBA00023134"/>
    </source>
</evidence>
<dbReference type="AlphaFoldDB" id="A0A4Y7NGI0"/>
<dbReference type="InterPro" id="IPR006325">
    <property type="entry name" value="SRP54_euk"/>
</dbReference>
<keyword evidence="10 16" id="KW-0342">GTP-binding</keyword>
<dbReference type="Gene3D" id="3.40.50.300">
    <property type="entry name" value="P-loop containing nucleotide triphosphate hydrolases"/>
    <property type="match status" value="1"/>
</dbReference>
<dbReference type="InterPro" id="IPR022941">
    <property type="entry name" value="SRP54"/>
</dbReference>
<evidence type="ECO:0000256" key="3">
    <source>
        <dbReference type="ARBA" id="ARBA00004496"/>
    </source>
</evidence>
<dbReference type="InterPro" id="IPR013822">
    <property type="entry name" value="Signal_recog_particl_SRP54_hlx"/>
</dbReference>
<dbReference type="GO" id="GO:0003924">
    <property type="term" value="F:GTPase activity"/>
    <property type="evidence" value="ECO:0007669"/>
    <property type="project" value="UniProtKB-UniRule"/>
</dbReference>
<sequence length="586" mass="64435">MVLADLGRKITSALRSLSNATVINEEVLNAMLKEICAALLESDVNIRLVKQLRENVKSVIDFDDMAGGLNKRRMIQSAVFKELIKLVDPGVKPYQPIKGRPNVIMFVGLQGSGKTTTCTKLAYHYMKKGWKSCLVCADTFRAGAYDQLKQNATKARIPFYGSYTEVDPVVIAQEGVDMFKAESFEFIVVDTSGRHKQEDSLFEEMLQVSNAVKPDNIIFVMDASIGQACEAQARAFKEKVDVGSVIITKLDGHAKGGGALSAVAATQSPVIFIGTGEHIDDLEPFRTKPFISKLLGLGDIEGLIDKVNELKLDDNEELIEKIKHGQFTLRDMYEQFTNIMKMGPFSQIMGMIPGFSQDFMTKGGEQESMARLKKLMTIMDSMNDAELDNQDGAKLFSKQSSRMARVARGSGVTEREVKELISQYTKFAAVVKKMGGIKGLFKGGDMTKNVNPTQMAKLNQQMARMMDPSVLHRMGGMGGLQNMMRQLQQGAAGGLGNLMGGMGPTEQLVSPAPEIYVEPRKPDEDQFLVLACDEILGDDPQVDASRILQILNEEPILDQPDLSVLGSKRSFIESLIANKNGSSDKE</sequence>
<dbReference type="InterPro" id="IPR042101">
    <property type="entry name" value="SRP54_N_sf"/>
</dbReference>
<dbReference type="GO" id="GO:0016607">
    <property type="term" value="C:nuclear speck"/>
    <property type="evidence" value="ECO:0007669"/>
    <property type="project" value="UniProtKB-SubCell"/>
</dbReference>
<keyword evidence="5 16" id="KW-0963">Cytoplasm</keyword>
<evidence type="ECO:0000313" key="18">
    <source>
        <dbReference type="EMBL" id="SVE92310.1"/>
    </source>
</evidence>
<evidence type="ECO:0000256" key="1">
    <source>
        <dbReference type="ARBA" id="ARBA00004240"/>
    </source>
</evidence>
<feature type="domain" description="SRP54-type proteins GTP-binding" evidence="17">
    <location>
        <begin position="269"/>
        <end position="282"/>
    </location>
</feature>
<comment type="similarity">
    <text evidence="4 16">Belongs to the GTP-binding SRP family. SRP54 subfamily.</text>
</comment>
<comment type="domain">
    <text evidence="16">The NG domain, also named G domain, is a special guanosine triphosphatase (GTPase) domain, which binds GTP and forms a guanosine 5'-triphosphate (GTP)-dependent complex with a homologous NG domain in the SRP receptor subunit SRPRA. The two NG domains undergo cooperative rearrangements upon their assembly, which culminate in the reciprocal activation of the GTPase activity of one another. SRP receptor compaction upon binding with cargo-loaded SRP and GTPase rearrangement drive SRP-mediated cotranslational protein translocation into the ER.</text>
</comment>
<keyword evidence="7" id="KW-0378">Hydrolase</keyword>
<dbReference type="PROSITE" id="PS00300">
    <property type="entry name" value="SRP54"/>
    <property type="match status" value="1"/>
</dbReference>
<reference evidence="18" key="1">
    <citation type="submission" date="2018-08" db="EMBL/GenBank/DDBJ databases">
        <authorList>
            <person name="Cornetti L."/>
        </authorList>
    </citation>
    <scope>NUCLEOTIDE SEQUENCE</scope>
    <source>
        <strain evidence="18">CH-H-2</strain>
    </source>
</reference>
<dbReference type="FunFam" id="3.40.50.300:FF:000022">
    <property type="entry name" value="Signal recognition particle 54 kDa subunit"/>
    <property type="match status" value="1"/>
</dbReference>
<dbReference type="GO" id="GO:0030942">
    <property type="term" value="F:endoplasmic reticulum signal peptide binding"/>
    <property type="evidence" value="ECO:0007669"/>
    <property type="project" value="TreeGrafter"/>
</dbReference>
<dbReference type="GO" id="GO:0008312">
    <property type="term" value="F:7S RNA binding"/>
    <property type="evidence" value="ECO:0007669"/>
    <property type="project" value="UniProtKB-UniRule"/>
</dbReference>
<evidence type="ECO:0000256" key="15">
    <source>
        <dbReference type="ARBA" id="ARBA00048157"/>
    </source>
</evidence>
<dbReference type="GO" id="GO:0005783">
    <property type="term" value="C:endoplasmic reticulum"/>
    <property type="evidence" value="ECO:0007669"/>
    <property type="project" value="UniProtKB-SubCell"/>
</dbReference>
<dbReference type="PANTHER" id="PTHR11564:SF5">
    <property type="entry name" value="SIGNAL RECOGNITION PARTICLE SUBUNIT SRP54"/>
    <property type="match status" value="1"/>
</dbReference>